<accession>A0AAP0B9S9</accession>
<evidence type="ECO:0000256" key="2">
    <source>
        <dbReference type="SAM" id="MobiDB-lite"/>
    </source>
</evidence>
<dbReference type="PANTHER" id="PTHR33155">
    <property type="entry name" value="FANTASTIC FOUR-LIKE PROTEIN (DUF3049)"/>
    <property type="match status" value="1"/>
</dbReference>
<sequence length="199" mass="22601">MKHRRKTANAGGYLTEIFGELNFEERPNSAGVEKKGIRNEGIEHRLDFSKNGFTAENLDSLQLCTEGLGSESSDDLDDLIESGGIWSCNSKENPVSYSRRPSACSNCADGKSSGRIWNFPPPISSIGKSGRPWICFRSYRHDGRFVLKEFRIPTQEYLRSSREGGRLKLHFVHPEESITEEEKDEQEKKEEEELVLKTN</sequence>
<organism evidence="4 5">
    <name type="scientific">Platanthera zijinensis</name>
    <dbReference type="NCBI Taxonomy" id="2320716"/>
    <lineage>
        <taxon>Eukaryota</taxon>
        <taxon>Viridiplantae</taxon>
        <taxon>Streptophyta</taxon>
        <taxon>Embryophyta</taxon>
        <taxon>Tracheophyta</taxon>
        <taxon>Spermatophyta</taxon>
        <taxon>Magnoliopsida</taxon>
        <taxon>Liliopsida</taxon>
        <taxon>Asparagales</taxon>
        <taxon>Orchidaceae</taxon>
        <taxon>Orchidoideae</taxon>
        <taxon>Orchideae</taxon>
        <taxon>Orchidinae</taxon>
        <taxon>Platanthera</taxon>
    </lineage>
</organism>
<evidence type="ECO:0000256" key="1">
    <source>
        <dbReference type="ARBA" id="ARBA00008690"/>
    </source>
</evidence>
<feature type="domain" description="FAF" evidence="3">
    <location>
        <begin position="118"/>
        <end position="171"/>
    </location>
</feature>
<dbReference type="EMBL" id="JBBWWQ010000012">
    <property type="protein sequence ID" value="KAK8934267.1"/>
    <property type="molecule type" value="Genomic_DNA"/>
</dbReference>
<comment type="caution">
    <text evidence="4">The sequence shown here is derived from an EMBL/GenBank/DDBJ whole genome shotgun (WGS) entry which is preliminary data.</text>
</comment>
<comment type="similarity">
    <text evidence="1">Belongs to the fantastic four family.</text>
</comment>
<dbReference type="Pfam" id="PF11250">
    <property type="entry name" value="FAF"/>
    <property type="match status" value="1"/>
</dbReference>
<keyword evidence="5" id="KW-1185">Reference proteome</keyword>
<protein>
    <recommendedName>
        <fullName evidence="3">FAF domain-containing protein</fullName>
    </recommendedName>
</protein>
<gene>
    <name evidence="4" type="ORF">KSP39_PZI014361</name>
</gene>
<dbReference type="PANTHER" id="PTHR33155:SF9">
    <property type="entry name" value="FANTASTIC FOUR-LIKE PROTEIN (DUF3049)"/>
    <property type="match status" value="1"/>
</dbReference>
<proteinExistence type="inferred from homology"/>
<dbReference type="AlphaFoldDB" id="A0AAP0B9S9"/>
<dbReference type="Proteomes" id="UP001418222">
    <property type="component" value="Unassembled WGS sequence"/>
</dbReference>
<reference evidence="4 5" key="1">
    <citation type="journal article" date="2022" name="Nat. Plants">
        <title>Genomes of leafy and leafless Platanthera orchids illuminate the evolution of mycoheterotrophy.</title>
        <authorList>
            <person name="Li M.H."/>
            <person name="Liu K.W."/>
            <person name="Li Z."/>
            <person name="Lu H.C."/>
            <person name="Ye Q.L."/>
            <person name="Zhang D."/>
            <person name="Wang J.Y."/>
            <person name="Li Y.F."/>
            <person name="Zhong Z.M."/>
            <person name="Liu X."/>
            <person name="Yu X."/>
            <person name="Liu D.K."/>
            <person name="Tu X.D."/>
            <person name="Liu B."/>
            <person name="Hao Y."/>
            <person name="Liao X.Y."/>
            <person name="Jiang Y.T."/>
            <person name="Sun W.H."/>
            <person name="Chen J."/>
            <person name="Chen Y.Q."/>
            <person name="Ai Y."/>
            <person name="Zhai J.W."/>
            <person name="Wu S.S."/>
            <person name="Zhou Z."/>
            <person name="Hsiao Y.Y."/>
            <person name="Wu W.L."/>
            <person name="Chen Y.Y."/>
            <person name="Lin Y.F."/>
            <person name="Hsu J.L."/>
            <person name="Li C.Y."/>
            <person name="Wang Z.W."/>
            <person name="Zhao X."/>
            <person name="Zhong W.Y."/>
            <person name="Ma X.K."/>
            <person name="Ma L."/>
            <person name="Huang J."/>
            <person name="Chen G.Z."/>
            <person name="Huang M.Z."/>
            <person name="Huang L."/>
            <person name="Peng D.H."/>
            <person name="Luo Y.B."/>
            <person name="Zou S.Q."/>
            <person name="Chen S.P."/>
            <person name="Lan S."/>
            <person name="Tsai W.C."/>
            <person name="Van de Peer Y."/>
            <person name="Liu Z.J."/>
        </authorList>
    </citation>
    <scope>NUCLEOTIDE SEQUENCE [LARGE SCALE GENOMIC DNA]</scope>
    <source>
        <strain evidence="4">Lor287</strain>
    </source>
</reference>
<name>A0AAP0B9S9_9ASPA</name>
<dbReference type="InterPro" id="IPR046431">
    <property type="entry name" value="FAF_dom"/>
</dbReference>
<feature type="compositionally biased region" description="Basic and acidic residues" evidence="2">
    <location>
        <begin position="185"/>
        <end position="199"/>
    </location>
</feature>
<evidence type="ECO:0000313" key="5">
    <source>
        <dbReference type="Proteomes" id="UP001418222"/>
    </source>
</evidence>
<evidence type="ECO:0000259" key="3">
    <source>
        <dbReference type="Pfam" id="PF11250"/>
    </source>
</evidence>
<feature type="region of interest" description="Disordered" evidence="2">
    <location>
        <begin position="173"/>
        <end position="199"/>
    </location>
</feature>
<dbReference type="InterPro" id="IPR021410">
    <property type="entry name" value="FAF"/>
</dbReference>
<evidence type="ECO:0000313" key="4">
    <source>
        <dbReference type="EMBL" id="KAK8934267.1"/>
    </source>
</evidence>